<reference evidence="1 2" key="1">
    <citation type="submission" date="2020-11" db="EMBL/GenBank/DDBJ databases">
        <title>Pseudonocardia abyssalis sp. nov. and Pseudonocardia oceani sp. nov., description and phylogenomic analysis of two novel actinomycetes isolated from the deep Southern Ocean.</title>
        <authorList>
            <person name="Parra J."/>
        </authorList>
    </citation>
    <scope>NUCLEOTIDE SEQUENCE [LARGE SCALE GENOMIC DNA]</scope>
    <source>
        <strain evidence="1 2">KRD-168</strain>
    </source>
</reference>
<accession>A0ABS6UYI0</accession>
<evidence type="ECO:0008006" key="3">
    <source>
        <dbReference type="Google" id="ProtNLM"/>
    </source>
</evidence>
<proteinExistence type="predicted"/>
<comment type="caution">
    <text evidence="1">The sequence shown here is derived from an EMBL/GenBank/DDBJ whole genome shotgun (WGS) entry which is preliminary data.</text>
</comment>
<dbReference type="EMBL" id="JADQDK010000001">
    <property type="protein sequence ID" value="MBW0137222.1"/>
    <property type="molecule type" value="Genomic_DNA"/>
</dbReference>
<dbReference type="Proteomes" id="UP000694287">
    <property type="component" value="Unassembled WGS sequence"/>
</dbReference>
<keyword evidence="2" id="KW-1185">Reference proteome</keyword>
<evidence type="ECO:0000313" key="2">
    <source>
        <dbReference type="Proteomes" id="UP000694287"/>
    </source>
</evidence>
<gene>
    <name evidence="1" type="ORF">I4I81_23590</name>
</gene>
<organism evidence="1 2">
    <name type="scientific">Pseudonocardia abyssalis</name>
    <dbReference type="NCBI Taxonomy" id="2792008"/>
    <lineage>
        <taxon>Bacteria</taxon>
        <taxon>Bacillati</taxon>
        <taxon>Actinomycetota</taxon>
        <taxon>Actinomycetes</taxon>
        <taxon>Pseudonocardiales</taxon>
        <taxon>Pseudonocardiaceae</taxon>
        <taxon>Pseudonocardia</taxon>
    </lineage>
</organism>
<sequence length="353" mass="38207">MSVAFPQPAAVPERRRGMHAVVGVLDDGTPYFAPVGTVDRDGSRVRCHLCGGWYRSVLPHLRKHGWDQLTYRAAFGLERGQSLEGDATRGRRAGALRVRRERDPAVRAGSAAGIGLARSGELTRAAARAARGRRQPEQRRRKTLASLAAISPEARDAGTRRFRHAQLGTVSRDAAARLGFDSIGALVRDRVAAGASLAAISREAGLHKDWLCRHLATVDPDAAREVQESGRRARLDAPWLPVLAGLGFPCVATYLVDRHVVRRCTVSTIAVEVGMCRASVQGALARHGITQVAHARTRGATEDRAAEVAARFGHTDLTEYLDARRAAGLSWRAIAAECGRPATWVRRRAGLPD</sequence>
<evidence type="ECO:0000313" key="1">
    <source>
        <dbReference type="EMBL" id="MBW0137222.1"/>
    </source>
</evidence>
<dbReference type="RefSeq" id="WP_218616349.1">
    <property type="nucleotide sequence ID" value="NZ_JADQDK010000001.1"/>
</dbReference>
<name>A0ABS6UYI0_9PSEU</name>
<protein>
    <recommendedName>
        <fullName evidence="3">ROS/MUCR transcriptional regulator protein</fullName>
    </recommendedName>
</protein>